<feature type="chain" id="PRO_5046518447" evidence="1">
    <location>
        <begin position="27"/>
        <end position="114"/>
    </location>
</feature>
<dbReference type="InterPro" id="IPR021647">
    <property type="entry name" value="CusF_Ec"/>
</dbReference>
<evidence type="ECO:0000313" key="2">
    <source>
        <dbReference type="EMBL" id="MFC7459378.1"/>
    </source>
</evidence>
<dbReference type="Gene3D" id="2.40.50.320">
    <property type="entry name" value="Copper binding periplasmic protein CusF"/>
    <property type="match status" value="1"/>
</dbReference>
<dbReference type="RefSeq" id="WP_382198625.1">
    <property type="nucleotide sequence ID" value="NZ_JBHTBZ010000008.1"/>
</dbReference>
<dbReference type="EMBL" id="JBHTBZ010000008">
    <property type="protein sequence ID" value="MFC7459378.1"/>
    <property type="molecule type" value="Genomic_DNA"/>
</dbReference>
<organism evidence="2 3">
    <name type="scientific">Hydrogenophaga defluvii</name>
    <dbReference type="NCBI Taxonomy" id="249410"/>
    <lineage>
        <taxon>Bacteria</taxon>
        <taxon>Pseudomonadati</taxon>
        <taxon>Pseudomonadota</taxon>
        <taxon>Betaproteobacteria</taxon>
        <taxon>Burkholderiales</taxon>
        <taxon>Comamonadaceae</taxon>
        <taxon>Hydrogenophaga</taxon>
    </lineage>
</organism>
<sequence>MKKLIVQAVMLLSLASGSLLPTLAQAQATMDHSKMDMAKMPSMTDGEVRKVDLANGKVTLKHGEIKHMDMPGMTMVFTAKDKALLTGLKVGDKVKFMAENANGQMLVIGIEPAK</sequence>
<feature type="signal peptide" evidence="1">
    <location>
        <begin position="1"/>
        <end position="26"/>
    </location>
</feature>
<name>A0ABW2S8C1_9BURK</name>
<evidence type="ECO:0000256" key="1">
    <source>
        <dbReference type="SAM" id="SignalP"/>
    </source>
</evidence>
<protein>
    <submittedName>
        <fullName evidence="2">Copper-binding protein</fullName>
    </submittedName>
</protein>
<comment type="caution">
    <text evidence="2">The sequence shown here is derived from an EMBL/GenBank/DDBJ whole genome shotgun (WGS) entry which is preliminary data.</text>
</comment>
<reference evidence="3" key="1">
    <citation type="journal article" date="2019" name="Int. J. Syst. Evol. Microbiol.">
        <title>The Global Catalogue of Microorganisms (GCM) 10K type strain sequencing project: providing services to taxonomists for standard genome sequencing and annotation.</title>
        <authorList>
            <consortium name="The Broad Institute Genomics Platform"/>
            <consortium name="The Broad Institute Genome Sequencing Center for Infectious Disease"/>
            <person name="Wu L."/>
            <person name="Ma J."/>
        </authorList>
    </citation>
    <scope>NUCLEOTIDE SEQUENCE [LARGE SCALE GENOMIC DNA]</scope>
    <source>
        <strain evidence="3">CCUG 53903</strain>
    </source>
</reference>
<keyword evidence="3" id="KW-1185">Reference proteome</keyword>
<evidence type="ECO:0000313" key="3">
    <source>
        <dbReference type="Proteomes" id="UP001596457"/>
    </source>
</evidence>
<dbReference type="Proteomes" id="UP001596457">
    <property type="component" value="Unassembled WGS sequence"/>
</dbReference>
<accession>A0ABW2S8C1</accession>
<keyword evidence="1" id="KW-0732">Signal</keyword>
<dbReference type="Pfam" id="PF11604">
    <property type="entry name" value="CusF_Ec"/>
    <property type="match status" value="1"/>
</dbReference>
<proteinExistence type="predicted"/>
<gene>
    <name evidence="2" type="ORF">ACFQU0_02925</name>
</gene>
<dbReference type="InterPro" id="IPR042230">
    <property type="entry name" value="CusF_sf"/>
</dbReference>